<feature type="region of interest" description="Disordered" evidence="1">
    <location>
        <begin position="430"/>
        <end position="463"/>
    </location>
</feature>
<reference evidence="3 4" key="1">
    <citation type="journal article" date="2018" name="BMC Genomics">
        <title>Genomic evidence for intraspecific hybridization in a clonal and extremely halotolerant yeast.</title>
        <authorList>
            <person name="Gostincar C."/>
            <person name="Stajich J.E."/>
            <person name="Zupancic J."/>
            <person name="Zalar P."/>
            <person name="Gunde-Cimerman N."/>
        </authorList>
    </citation>
    <scope>NUCLEOTIDE SEQUENCE [LARGE SCALE GENOMIC DNA]</scope>
    <source>
        <strain evidence="3 4">EXF-6669</strain>
    </source>
</reference>
<dbReference type="InterPro" id="IPR037508">
    <property type="entry name" value="Msb1/Mug8"/>
</dbReference>
<feature type="domain" description="Meiotically up-regulated protein Msb1/Mug8" evidence="2">
    <location>
        <begin position="47"/>
        <end position="499"/>
    </location>
</feature>
<name>A0A3M6Y0L1_HORWE</name>
<evidence type="ECO:0000313" key="3">
    <source>
        <dbReference type="EMBL" id="RMX96346.1"/>
    </source>
</evidence>
<comment type="caution">
    <text evidence="3">The sequence shown here is derived from an EMBL/GenBank/DDBJ whole genome shotgun (WGS) entry which is preliminary data.</text>
</comment>
<feature type="region of interest" description="Disordered" evidence="1">
    <location>
        <begin position="520"/>
        <end position="600"/>
    </location>
</feature>
<dbReference type="EMBL" id="QWIL01002175">
    <property type="protein sequence ID" value="RMX96346.1"/>
    <property type="molecule type" value="Genomic_DNA"/>
</dbReference>
<proteinExistence type="predicted"/>
<feature type="compositionally biased region" description="Basic and acidic residues" evidence="1">
    <location>
        <begin position="723"/>
        <end position="732"/>
    </location>
</feature>
<dbReference type="InterPro" id="IPR012965">
    <property type="entry name" value="Msb1/Mug8_dom"/>
</dbReference>
<feature type="region of interest" description="Disordered" evidence="1">
    <location>
        <begin position="1"/>
        <end position="39"/>
    </location>
</feature>
<evidence type="ECO:0000259" key="2">
    <source>
        <dbReference type="Pfam" id="PF08101"/>
    </source>
</evidence>
<evidence type="ECO:0000313" key="4">
    <source>
        <dbReference type="Proteomes" id="UP000271337"/>
    </source>
</evidence>
<dbReference type="PANTHER" id="PTHR28093">
    <property type="entry name" value="MORPHOGENESIS-RELATED PROTEIN MSB1"/>
    <property type="match status" value="1"/>
</dbReference>
<evidence type="ECO:0000256" key="1">
    <source>
        <dbReference type="SAM" id="MobiDB-lite"/>
    </source>
</evidence>
<feature type="compositionally biased region" description="Polar residues" evidence="1">
    <location>
        <begin position="646"/>
        <end position="661"/>
    </location>
</feature>
<feature type="region of interest" description="Disordered" evidence="1">
    <location>
        <begin position="632"/>
        <end position="749"/>
    </location>
</feature>
<feature type="compositionally biased region" description="Polar residues" evidence="1">
    <location>
        <begin position="449"/>
        <end position="461"/>
    </location>
</feature>
<gene>
    <name evidence="3" type="ORF">D0867_13181</name>
</gene>
<feature type="region of interest" description="Disordered" evidence="1">
    <location>
        <begin position="375"/>
        <end position="412"/>
    </location>
</feature>
<dbReference type="OrthoDB" id="3362494at2759"/>
<feature type="compositionally biased region" description="Basic and acidic residues" evidence="1">
    <location>
        <begin position="667"/>
        <end position="676"/>
    </location>
</feature>
<dbReference type="PANTHER" id="PTHR28093:SF1">
    <property type="entry name" value="MORPHOGENESIS-RELATED PROTEIN MSB1"/>
    <property type="match status" value="1"/>
</dbReference>
<feature type="compositionally biased region" description="Polar residues" evidence="1">
    <location>
        <begin position="382"/>
        <end position="403"/>
    </location>
</feature>
<feature type="non-terminal residue" evidence="3">
    <location>
        <position position="749"/>
    </location>
</feature>
<sequence>MPLFSRFKNKGSQPASKAKQAPEIPNGKPPTPQKPKWETTWTSETLVPEEIQGLVHACTAEMKSRAEALDSPFLLLPFRPDSDAGGARTFIRNYYKANAEGSSQYRGAGLQQELRLAEPVVLCSIIKWCWSRMPGGVVTWPVYEGFQIGEKESKMARHAFDTFIPIGAGSEARKSIIFDFFDLLSAVAAHGKMNGLGGRKLSRLAGWWAFAHADHDKGFEGGYESWAKAADAASHLFFAYLRSLSPEADPSMSVIERIPRSLQALLGSTEYPPETPTLLQRSTPRVVMLVDSVSPGPFALLRRAKHFEYRDRDQVLREFSEFEDPVDALTDECKRVLYEISTINSSQPLSRQGEPKTGQESWSAFQNLGFSDLDERVMSPKSPDSLNGSAGASGQGLRSQPRSRNVDHARPTTPSWADFLSSGFADDDADKAPATLSLPSDKMLPPISSRAQTPHTITSDDNLAPGELAAVTNVDLDDAFWWVWMTSLASEEPSNRKAVGASPDPVEAYEFVPQKKSIFGFTKRGKNKRTKSERPVPEPQPQLERVKSDTPSKSSLAPDQHSKIKAAAAALAHQGPSDDAEPNARRGRIDDTASTKTSSMLTLGMMNEASPAMKWANAYDKNNIRAQYLGSSFAGRGLGPEDRFRTSSINLPGDRTSSVAPESSEPATEKPQERDLPPPPEAEQATGGAAPSGTAPPAPVVIPETKVPTGLPSSPPAITIQHNDTEDQREVDDASSAEVKPAEPASAMG</sequence>
<dbReference type="Pfam" id="PF08101">
    <property type="entry name" value="Msb1-Mug8_dom"/>
    <property type="match status" value="1"/>
</dbReference>
<organism evidence="3 4">
    <name type="scientific">Hortaea werneckii</name>
    <name type="common">Black yeast</name>
    <name type="synonym">Cladosporium werneckii</name>
    <dbReference type="NCBI Taxonomy" id="91943"/>
    <lineage>
        <taxon>Eukaryota</taxon>
        <taxon>Fungi</taxon>
        <taxon>Dikarya</taxon>
        <taxon>Ascomycota</taxon>
        <taxon>Pezizomycotina</taxon>
        <taxon>Dothideomycetes</taxon>
        <taxon>Dothideomycetidae</taxon>
        <taxon>Mycosphaerellales</taxon>
        <taxon>Teratosphaeriaceae</taxon>
        <taxon>Hortaea</taxon>
    </lineage>
</organism>
<protein>
    <recommendedName>
        <fullName evidence="2">Meiotically up-regulated protein Msb1/Mug8 domain-containing protein</fullName>
    </recommendedName>
</protein>
<dbReference type="Proteomes" id="UP000271337">
    <property type="component" value="Unassembled WGS sequence"/>
</dbReference>
<dbReference type="AlphaFoldDB" id="A0A3M6Y0L1"/>
<feature type="compositionally biased region" description="Basic and acidic residues" evidence="1">
    <location>
        <begin position="582"/>
        <end position="593"/>
    </location>
</feature>
<accession>A0A3M6Y0L1</accession>